<evidence type="ECO:0000313" key="3">
    <source>
        <dbReference type="Proteomes" id="UP001208689"/>
    </source>
</evidence>
<name>A0ABY6HTD8_9ARCH</name>
<keyword evidence="3" id="KW-1185">Reference proteome</keyword>
<accession>A0ABY6HTD8</accession>
<evidence type="ECO:0008006" key="4">
    <source>
        <dbReference type="Google" id="ProtNLM"/>
    </source>
</evidence>
<keyword evidence="1" id="KW-0812">Transmembrane</keyword>
<evidence type="ECO:0000313" key="2">
    <source>
        <dbReference type="EMBL" id="UYP45814.1"/>
    </source>
</evidence>
<proteinExistence type="predicted"/>
<feature type="transmembrane region" description="Helical" evidence="1">
    <location>
        <begin position="66"/>
        <end position="84"/>
    </location>
</feature>
<gene>
    <name evidence="2" type="ORF">NEF87_002099</name>
</gene>
<organism evidence="2 3">
    <name type="scientific">Candidatus Lokiarchaeum ossiferum</name>
    <dbReference type="NCBI Taxonomy" id="2951803"/>
    <lineage>
        <taxon>Archaea</taxon>
        <taxon>Promethearchaeati</taxon>
        <taxon>Promethearchaeota</taxon>
        <taxon>Promethearchaeia</taxon>
        <taxon>Promethearchaeales</taxon>
        <taxon>Promethearchaeaceae</taxon>
        <taxon>Candidatus Lokiarchaeum</taxon>
    </lineage>
</organism>
<dbReference type="Proteomes" id="UP001208689">
    <property type="component" value="Chromosome"/>
</dbReference>
<keyword evidence="1" id="KW-0472">Membrane</keyword>
<keyword evidence="1" id="KW-1133">Transmembrane helix</keyword>
<feature type="transmembrane region" description="Helical" evidence="1">
    <location>
        <begin position="26"/>
        <end position="46"/>
    </location>
</feature>
<dbReference type="EMBL" id="CP104013">
    <property type="protein sequence ID" value="UYP45814.1"/>
    <property type="molecule type" value="Genomic_DNA"/>
</dbReference>
<evidence type="ECO:0000256" key="1">
    <source>
        <dbReference type="SAM" id="Phobius"/>
    </source>
</evidence>
<reference evidence="2" key="1">
    <citation type="submission" date="2022-09" db="EMBL/GenBank/DDBJ databases">
        <title>Actin cytoskeleton and complex cell architecture in an #Asgard archaeon.</title>
        <authorList>
            <person name="Ponce Toledo R.I."/>
            <person name="Schleper C."/>
            <person name="Rodrigues Oliveira T."/>
            <person name="Wollweber F."/>
            <person name="Xu J."/>
            <person name="Rittmann S."/>
            <person name="Klingl A."/>
            <person name="Pilhofer M."/>
        </authorList>
    </citation>
    <scope>NUCLEOTIDE SEQUENCE</scope>
    <source>
        <strain evidence="2">B-35</strain>
    </source>
</reference>
<protein>
    <recommendedName>
        <fullName evidence="4">Zinc ribbon domain-containing protein</fullName>
    </recommendedName>
</protein>
<sequence>MSVESYINWSQLSHAQFAAMSLRDQIIFFALAVAITVLALTITYWAVKGSLYLTYYAVKLSLYITYYSVVLSLLFPYIIIKLLISPNQSRPIQPKMPVSQTVAISVEESHRFCSQCGKKFTSTMEEAIHNNGNCFCESCGVKAEIRA</sequence>